<keyword evidence="2 7" id="KW-0813">Transport</keyword>
<dbReference type="InterPro" id="IPR025966">
    <property type="entry name" value="OppC_N"/>
</dbReference>
<evidence type="ECO:0000256" key="2">
    <source>
        <dbReference type="ARBA" id="ARBA00022448"/>
    </source>
</evidence>
<dbReference type="PROSITE" id="PS50928">
    <property type="entry name" value="ABC_TM1"/>
    <property type="match status" value="1"/>
</dbReference>
<keyword evidence="10" id="KW-1185">Reference proteome</keyword>
<keyword evidence="5 7" id="KW-1133">Transmembrane helix</keyword>
<dbReference type="Proteomes" id="UP000446866">
    <property type="component" value="Unassembled WGS sequence"/>
</dbReference>
<feature type="transmembrane region" description="Helical" evidence="7">
    <location>
        <begin position="88"/>
        <end position="113"/>
    </location>
</feature>
<accession>A0A845QJF4</accession>
<evidence type="ECO:0000259" key="8">
    <source>
        <dbReference type="PROSITE" id="PS50928"/>
    </source>
</evidence>
<evidence type="ECO:0000256" key="5">
    <source>
        <dbReference type="ARBA" id="ARBA00022989"/>
    </source>
</evidence>
<comment type="similarity">
    <text evidence="7">Belongs to the binding-protein-dependent transport system permease family.</text>
</comment>
<evidence type="ECO:0000256" key="6">
    <source>
        <dbReference type="ARBA" id="ARBA00023136"/>
    </source>
</evidence>
<dbReference type="Pfam" id="PF12911">
    <property type="entry name" value="OppC_N"/>
    <property type="match status" value="1"/>
</dbReference>
<feature type="transmembrane region" description="Helical" evidence="7">
    <location>
        <begin position="255"/>
        <end position="274"/>
    </location>
</feature>
<gene>
    <name evidence="9" type="ORF">D0435_06145</name>
</gene>
<dbReference type="GO" id="GO:0005886">
    <property type="term" value="C:plasma membrane"/>
    <property type="evidence" value="ECO:0007669"/>
    <property type="project" value="UniProtKB-SubCell"/>
</dbReference>
<evidence type="ECO:0000313" key="9">
    <source>
        <dbReference type="EMBL" id="NBH61231.1"/>
    </source>
</evidence>
<keyword evidence="3" id="KW-1003">Cell membrane</keyword>
<feature type="transmembrane region" description="Helical" evidence="7">
    <location>
        <begin position="125"/>
        <end position="146"/>
    </location>
</feature>
<feature type="transmembrane region" description="Helical" evidence="7">
    <location>
        <begin position="152"/>
        <end position="176"/>
    </location>
</feature>
<dbReference type="EMBL" id="QXWK01000010">
    <property type="protein sequence ID" value="NBH61231.1"/>
    <property type="molecule type" value="Genomic_DNA"/>
</dbReference>
<keyword evidence="6 7" id="KW-0472">Membrane</keyword>
<dbReference type="AlphaFoldDB" id="A0A845QJF4"/>
<evidence type="ECO:0000256" key="4">
    <source>
        <dbReference type="ARBA" id="ARBA00022692"/>
    </source>
</evidence>
<protein>
    <submittedName>
        <fullName evidence="9">ABC transporter permease</fullName>
    </submittedName>
</protein>
<evidence type="ECO:0000313" key="10">
    <source>
        <dbReference type="Proteomes" id="UP000446866"/>
    </source>
</evidence>
<comment type="subcellular location">
    <subcellularLocation>
        <location evidence="1 7">Cell membrane</location>
        <topology evidence="1 7">Multi-pass membrane protein</topology>
    </subcellularLocation>
</comment>
<reference evidence="9 10" key="1">
    <citation type="submission" date="2018-08" db="EMBL/GenBank/DDBJ databases">
        <title>Murine metabolic-syndrome-specific gut microbial biobank.</title>
        <authorList>
            <person name="Liu C."/>
        </authorList>
    </citation>
    <scope>NUCLEOTIDE SEQUENCE [LARGE SCALE GENOMIC DNA]</scope>
    <source>
        <strain evidence="9 10">28</strain>
    </source>
</reference>
<evidence type="ECO:0000256" key="3">
    <source>
        <dbReference type="ARBA" id="ARBA00022475"/>
    </source>
</evidence>
<dbReference type="InterPro" id="IPR035906">
    <property type="entry name" value="MetI-like_sf"/>
</dbReference>
<keyword evidence="4 7" id="KW-0812">Transmembrane</keyword>
<dbReference type="PANTHER" id="PTHR43386:SF1">
    <property type="entry name" value="D,D-DIPEPTIDE TRANSPORT SYSTEM PERMEASE PROTEIN DDPC-RELATED"/>
    <property type="match status" value="1"/>
</dbReference>
<dbReference type="GO" id="GO:0055085">
    <property type="term" value="P:transmembrane transport"/>
    <property type="evidence" value="ECO:0007669"/>
    <property type="project" value="InterPro"/>
</dbReference>
<dbReference type="PANTHER" id="PTHR43386">
    <property type="entry name" value="OLIGOPEPTIDE TRANSPORT SYSTEM PERMEASE PROTEIN APPC"/>
    <property type="match status" value="1"/>
</dbReference>
<organism evidence="9 10">
    <name type="scientific">Anaerotruncus colihominis</name>
    <dbReference type="NCBI Taxonomy" id="169435"/>
    <lineage>
        <taxon>Bacteria</taxon>
        <taxon>Bacillati</taxon>
        <taxon>Bacillota</taxon>
        <taxon>Clostridia</taxon>
        <taxon>Eubacteriales</taxon>
        <taxon>Oscillospiraceae</taxon>
        <taxon>Anaerotruncus</taxon>
    </lineage>
</organism>
<dbReference type="CDD" id="cd06261">
    <property type="entry name" value="TM_PBP2"/>
    <property type="match status" value="1"/>
</dbReference>
<sequence>MNKKTSKKNSQVKEIWRRFKKSKTAMLGLVLLVFILLIAIFADLIVPYQEAITQDPANRLQGPSAEHWFGTDEIGRDLFARIVHGSRYSLLIGISTSIFALLIGGLLGAAAGYYGKTVDNVIMRLVDVVMTVPPILLSLAVVAALGANLRNLLIAITISCVPSMVRMVRSVVLTVIDNDYIEAARSYGGSDLRIILKYVIPNALGPIIVTTTMNVSSMILSASGLSFLGMGVQPPAPEWGALLSDARQYMFNAPYLLYIPGIFIVLAALCFNLAGDGLRDALDPKLKD</sequence>
<dbReference type="InterPro" id="IPR000515">
    <property type="entry name" value="MetI-like"/>
</dbReference>
<dbReference type="Gene3D" id="1.10.3720.10">
    <property type="entry name" value="MetI-like"/>
    <property type="match status" value="1"/>
</dbReference>
<comment type="caution">
    <text evidence="9">The sequence shown here is derived from an EMBL/GenBank/DDBJ whole genome shotgun (WGS) entry which is preliminary data.</text>
</comment>
<name>A0A845QJF4_9FIRM</name>
<proteinExistence type="inferred from homology"/>
<dbReference type="SUPFAM" id="SSF161098">
    <property type="entry name" value="MetI-like"/>
    <property type="match status" value="1"/>
</dbReference>
<evidence type="ECO:0000256" key="7">
    <source>
        <dbReference type="RuleBase" id="RU363032"/>
    </source>
</evidence>
<evidence type="ECO:0000256" key="1">
    <source>
        <dbReference type="ARBA" id="ARBA00004651"/>
    </source>
</evidence>
<dbReference type="RefSeq" id="WP_160201515.1">
    <property type="nucleotide sequence ID" value="NZ_QXWK01000010.1"/>
</dbReference>
<feature type="domain" description="ABC transmembrane type-1" evidence="8">
    <location>
        <begin position="86"/>
        <end position="275"/>
    </location>
</feature>
<dbReference type="InterPro" id="IPR050366">
    <property type="entry name" value="BP-dependent_transpt_permease"/>
</dbReference>
<dbReference type="Pfam" id="PF00528">
    <property type="entry name" value="BPD_transp_1"/>
    <property type="match status" value="1"/>
</dbReference>